<dbReference type="EMBL" id="CALNXI010001697">
    <property type="protein sequence ID" value="CAH3175197.1"/>
    <property type="molecule type" value="Genomic_DNA"/>
</dbReference>
<dbReference type="PANTHER" id="PTHR10985">
    <property type="entry name" value="BASIC HELIX-LOOP-HELIX TRANSCRIPTION FACTOR, HES-RELATED"/>
    <property type="match status" value="1"/>
</dbReference>
<dbReference type="SUPFAM" id="SSF47459">
    <property type="entry name" value="HLH, helix-loop-helix DNA-binding domain"/>
    <property type="match status" value="1"/>
</dbReference>
<dbReference type="InterPro" id="IPR011598">
    <property type="entry name" value="bHLH_dom"/>
</dbReference>
<accession>A0ABN8R955</accession>
<dbReference type="InterPro" id="IPR050370">
    <property type="entry name" value="HES_HEY"/>
</dbReference>
<dbReference type="Proteomes" id="UP001159427">
    <property type="component" value="Unassembled WGS sequence"/>
</dbReference>
<feature type="region of interest" description="Disordered" evidence="5">
    <location>
        <begin position="148"/>
        <end position="191"/>
    </location>
</feature>
<sequence length="204" mass="23307">MEYRGHETTDLVTKIRMERRKAQKPRIEKLRRDRINGSLDEIKHLVLEALNKDISRYSKMEKADILEMTVQFLKGANTRKRMQEAIRTQAQHTPEMRIESSNQKVPRLPHDQLLVRNTDVKPISVMSPFVTSPMVAMATQPTIVWLPYPSPPSSPTEQDSQTADSVCKPSITNTGNQSRSMSKTGESLSLTSHDGVMLPVWRPW</sequence>
<dbReference type="Gene3D" id="4.10.280.10">
    <property type="entry name" value="Helix-loop-helix DNA-binding domain"/>
    <property type="match status" value="1"/>
</dbReference>
<keyword evidence="3" id="KW-0804">Transcription</keyword>
<dbReference type="SMART" id="SM00353">
    <property type="entry name" value="HLH"/>
    <property type="match status" value="1"/>
</dbReference>
<evidence type="ECO:0000256" key="4">
    <source>
        <dbReference type="ARBA" id="ARBA00023242"/>
    </source>
</evidence>
<evidence type="ECO:0000313" key="8">
    <source>
        <dbReference type="Proteomes" id="UP001159427"/>
    </source>
</evidence>
<organism evidence="7 8">
    <name type="scientific">Porites evermanni</name>
    <dbReference type="NCBI Taxonomy" id="104178"/>
    <lineage>
        <taxon>Eukaryota</taxon>
        <taxon>Metazoa</taxon>
        <taxon>Cnidaria</taxon>
        <taxon>Anthozoa</taxon>
        <taxon>Hexacorallia</taxon>
        <taxon>Scleractinia</taxon>
        <taxon>Fungiina</taxon>
        <taxon>Poritidae</taxon>
        <taxon>Porites</taxon>
    </lineage>
</organism>
<proteinExistence type="predicted"/>
<evidence type="ECO:0000256" key="3">
    <source>
        <dbReference type="ARBA" id="ARBA00023163"/>
    </source>
</evidence>
<evidence type="ECO:0000313" key="7">
    <source>
        <dbReference type="EMBL" id="CAH3175197.1"/>
    </source>
</evidence>
<name>A0ABN8R955_9CNID</name>
<keyword evidence="2" id="KW-0805">Transcription regulation</keyword>
<dbReference type="InterPro" id="IPR036638">
    <property type="entry name" value="HLH_DNA-bd_sf"/>
</dbReference>
<reference evidence="7 8" key="1">
    <citation type="submission" date="2022-05" db="EMBL/GenBank/DDBJ databases">
        <authorList>
            <consortium name="Genoscope - CEA"/>
            <person name="William W."/>
        </authorList>
    </citation>
    <scope>NUCLEOTIDE SEQUENCE [LARGE SCALE GENOMIC DNA]</scope>
</reference>
<dbReference type="Pfam" id="PF00010">
    <property type="entry name" value="HLH"/>
    <property type="match status" value="1"/>
</dbReference>
<evidence type="ECO:0000256" key="2">
    <source>
        <dbReference type="ARBA" id="ARBA00023015"/>
    </source>
</evidence>
<dbReference type="CDD" id="cd11410">
    <property type="entry name" value="bHLH_O_HES"/>
    <property type="match status" value="1"/>
</dbReference>
<feature type="compositionally biased region" description="Polar residues" evidence="5">
    <location>
        <begin position="155"/>
        <end position="191"/>
    </location>
</feature>
<keyword evidence="8" id="KW-1185">Reference proteome</keyword>
<evidence type="ECO:0000256" key="5">
    <source>
        <dbReference type="SAM" id="MobiDB-lite"/>
    </source>
</evidence>
<keyword evidence="4" id="KW-0539">Nucleus</keyword>
<gene>
    <name evidence="7" type="ORF">PEVE_00009951</name>
</gene>
<comment type="subcellular location">
    <subcellularLocation>
        <location evidence="1">Nucleus</location>
    </subcellularLocation>
</comment>
<evidence type="ECO:0000259" key="6">
    <source>
        <dbReference type="PROSITE" id="PS50888"/>
    </source>
</evidence>
<dbReference type="PROSITE" id="PS50888">
    <property type="entry name" value="BHLH"/>
    <property type="match status" value="1"/>
</dbReference>
<comment type="caution">
    <text evidence="7">The sequence shown here is derived from an EMBL/GenBank/DDBJ whole genome shotgun (WGS) entry which is preliminary data.</text>
</comment>
<protein>
    <recommendedName>
        <fullName evidence="6">BHLH domain-containing protein</fullName>
    </recommendedName>
</protein>
<evidence type="ECO:0000256" key="1">
    <source>
        <dbReference type="ARBA" id="ARBA00004123"/>
    </source>
</evidence>
<feature type="domain" description="BHLH" evidence="6">
    <location>
        <begin position="19"/>
        <end position="76"/>
    </location>
</feature>